<comment type="cofactor">
    <cofactor evidence="1">
        <name>Zn(2+)</name>
        <dbReference type="ChEBI" id="CHEBI:29105"/>
    </cofactor>
</comment>
<dbReference type="Pfam" id="PF07687">
    <property type="entry name" value="M20_dimer"/>
    <property type="match status" value="1"/>
</dbReference>
<evidence type="ECO:0000256" key="2">
    <source>
        <dbReference type="ARBA" id="ARBA00006247"/>
    </source>
</evidence>
<evidence type="ECO:0000256" key="4">
    <source>
        <dbReference type="ARBA" id="ARBA00022801"/>
    </source>
</evidence>
<evidence type="ECO:0000313" key="7">
    <source>
        <dbReference type="EMBL" id="BAN03134.1"/>
    </source>
</evidence>
<accession>A0A6C7E5V4</accession>
<organism evidence="7 8">
    <name type="scientific">Ilumatobacter coccineus (strain NBRC 103263 / KCTC 29153 / YM16-304)</name>
    <dbReference type="NCBI Taxonomy" id="1313172"/>
    <lineage>
        <taxon>Bacteria</taxon>
        <taxon>Bacillati</taxon>
        <taxon>Actinomycetota</taxon>
        <taxon>Acidimicrobiia</taxon>
        <taxon>Acidimicrobiales</taxon>
        <taxon>Ilumatobacteraceae</taxon>
        <taxon>Ilumatobacter</taxon>
    </lineage>
</organism>
<dbReference type="InterPro" id="IPR050072">
    <property type="entry name" value="Peptidase_M20A"/>
</dbReference>
<dbReference type="PANTHER" id="PTHR43808">
    <property type="entry name" value="ACETYLORNITHINE DEACETYLASE"/>
    <property type="match status" value="1"/>
</dbReference>
<keyword evidence="3" id="KW-0479">Metal-binding</keyword>
<comment type="similarity">
    <text evidence="2">Belongs to the peptidase M20A family.</text>
</comment>
<protein>
    <submittedName>
        <fullName evidence="7">Peptidase M20 family protein</fullName>
    </submittedName>
</protein>
<evidence type="ECO:0000256" key="3">
    <source>
        <dbReference type="ARBA" id="ARBA00022723"/>
    </source>
</evidence>
<keyword evidence="4" id="KW-0378">Hydrolase</keyword>
<keyword evidence="8" id="KW-1185">Reference proteome</keyword>
<dbReference type="InterPro" id="IPR036264">
    <property type="entry name" value="Bact_exopeptidase_dim_dom"/>
</dbReference>
<gene>
    <name evidence="7" type="ORF">YM304_28200</name>
</gene>
<dbReference type="Gene3D" id="1.10.150.900">
    <property type="match status" value="1"/>
</dbReference>
<dbReference type="Proteomes" id="UP000011863">
    <property type="component" value="Chromosome"/>
</dbReference>
<sequence>MATAEEFEGPTTELLQTLIRNECVNDGTGDTGGETRNSDTLVQYLEGPGVDIETYTPRPGRDSMVARIAGSDPDAPSLCLMGHTDVVPVTPSGWKEDPFGGELIDGEVWGRGAIDMLNLTSSMAVAFRQLANEGFKPKGDLIYFGVADEEAGGVWGAEWMAEHHWDAIDADYVLTELGGWSSMSPDGVRHITVNVNEKGIAWRRIRVKGTPGHGSMPFGADNAVIKAAEVVRRLTEYRPSPLLDDVWAAQVASMKLSDEIREALLDPARVWDTIASLPTPIARTCHAHTHTTFSPNMVDGGTKTNIIPDVVDINVDIRTVPGTTQEDVIGHLREALGDMFDHVEIDTLQSSNPTSSPFGTGTPLWDALEKHTQVAYPDAQLVPGLIVGGTDARFYRERGRTAYGAGLFSQNVDFATFGSRFHGHNERIDVESLGLAANFWYHIASDLVG</sequence>
<dbReference type="PANTHER" id="PTHR43808:SF8">
    <property type="entry name" value="PEPTIDASE M20 DIMERISATION DOMAIN-CONTAINING PROTEIN"/>
    <property type="match status" value="1"/>
</dbReference>
<dbReference type="Pfam" id="PF01546">
    <property type="entry name" value="Peptidase_M20"/>
    <property type="match status" value="1"/>
</dbReference>
<reference evidence="7 8" key="1">
    <citation type="journal article" date="2013" name="Int. J. Syst. Evol. Microbiol.">
        <title>Ilumatobacter nonamiense sp. nov. and Ilumatobacter coccineum sp. nov., isolated from seashore sand.</title>
        <authorList>
            <person name="Matsumoto A."/>
            <person name="Kasai H."/>
            <person name="Matsuo Y."/>
            <person name="Shizuri Y."/>
            <person name="Ichikawa N."/>
            <person name="Fujita N."/>
            <person name="Omura S."/>
            <person name="Takahashi Y."/>
        </authorList>
    </citation>
    <scope>NUCLEOTIDE SEQUENCE [LARGE SCALE GENOMIC DNA]</scope>
    <source>
        <strain evidence="8">NBRC 103263 / KCTC 29153 / YM16-304</strain>
    </source>
</reference>
<dbReference type="EMBL" id="AP012057">
    <property type="protein sequence ID" value="BAN03134.1"/>
    <property type="molecule type" value="Genomic_DNA"/>
</dbReference>
<dbReference type="AlphaFoldDB" id="A0A6C7E5V4"/>
<dbReference type="OrthoDB" id="7055905at2"/>
<dbReference type="Gene3D" id="3.40.630.10">
    <property type="entry name" value="Zn peptidases"/>
    <property type="match status" value="1"/>
</dbReference>
<dbReference type="RefSeq" id="WP_015442381.1">
    <property type="nucleotide sequence ID" value="NC_020520.1"/>
</dbReference>
<dbReference type="InterPro" id="IPR011650">
    <property type="entry name" value="Peptidase_M20_dimer"/>
</dbReference>
<evidence type="ECO:0000259" key="6">
    <source>
        <dbReference type="Pfam" id="PF07687"/>
    </source>
</evidence>
<name>A0A6C7E5V4_ILUCY</name>
<evidence type="ECO:0000256" key="5">
    <source>
        <dbReference type="ARBA" id="ARBA00022833"/>
    </source>
</evidence>
<evidence type="ECO:0000256" key="1">
    <source>
        <dbReference type="ARBA" id="ARBA00001947"/>
    </source>
</evidence>
<evidence type="ECO:0000313" key="8">
    <source>
        <dbReference type="Proteomes" id="UP000011863"/>
    </source>
</evidence>
<keyword evidence="5" id="KW-0862">Zinc</keyword>
<feature type="domain" description="Peptidase M20 dimerisation" evidence="6">
    <location>
        <begin position="197"/>
        <end position="338"/>
    </location>
</feature>
<dbReference type="GO" id="GO:0046872">
    <property type="term" value="F:metal ion binding"/>
    <property type="evidence" value="ECO:0007669"/>
    <property type="project" value="UniProtKB-KW"/>
</dbReference>
<proteinExistence type="inferred from homology"/>
<dbReference type="SUPFAM" id="SSF53187">
    <property type="entry name" value="Zn-dependent exopeptidases"/>
    <property type="match status" value="1"/>
</dbReference>
<dbReference type="SUPFAM" id="SSF55031">
    <property type="entry name" value="Bacterial exopeptidase dimerisation domain"/>
    <property type="match status" value="1"/>
</dbReference>
<dbReference type="InterPro" id="IPR002933">
    <property type="entry name" value="Peptidase_M20"/>
</dbReference>
<dbReference type="KEGG" id="aym:YM304_28200"/>
<dbReference type="Gene3D" id="3.30.70.360">
    <property type="match status" value="1"/>
</dbReference>
<dbReference type="GO" id="GO:0016787">
    <property type="term" value="F:hydrolase activity"/>
    <property type="evidence" value="ECO:0007669"/>
    <property type="project" value="UniProtKB-KW"/>
</dbReference>